<dbReference type="OrthoDB" id="9789418at2"/>
<dbReference type="InterPro" id="IPR003787">
    <property type="entry name" value="Sulphur_relay_DsrE/F-like"/>
</dbReference>
<dbReference type="RefSeq" id="WP_155804770.1">
    <property type="nucleotide sequence ID" value="NZ_WXWU01000081.1"/>
</dbReference>
<dbReference type="PANTHER" id="PTHR38780">
    <property type="entry name" value="PROTEIN TUSC"/>
    <property type="match status" value="1"/>
</dbReference>
<evidence type="ECO:0000256" key="4">
    <source>
        <dbReference type="ARBA" id="ARBA00017149"/>
    </source>
</evidence>
<gene>
    <name evidence="5" type="primary">tusC</name>
    <name evidence="5" type="ORF">CAG72_13490</name>
</gene>
<dbReference type="NCBIfam" id="NF001238">
    <property type="entry name" value="PRK00211.1"/>
    <property type="match status" value="1"/>
</dbReference>
<name>A0A7X4XXY2_9GAMM</name>
<dbReference type="SUPFAM" id="SSF75169">
    <property type="entry name" value="DsrEFH-like"/>
    <property type="match status" value="1"/>
</dbReference>
<proteinExistence type="inferred from homology"/>
<protein>
    <recommendedName>
        <fullName evidence="4">Protein TusC homolog</fullName>
    </recommendedName>
</protein>
<evidence type="ECO:0000256" key="3">
    <source>
        <dbReference type="ARBA" id="ARBA00005996"/>
    </source>
</evidence>
<organism evidence="5 6">
    <name type="scientific">Photobacterium halotolerans</name>
    <dbReference type="NCBI Taxonomy" id="265726"/>
    <lineage>
        <taxon>Bacteria</taxon>
        <taxon>Pseudomonadati</taxon>
        <taxon>Pseudomonadota</taxon>
        <taxon>Gammaproteobacteria</taxon>
        <taxon>Vibrionales</taxon>
        <taxon>Vibrionaceae</taxon>
        <taxon>Photobacterium</taxon>
    </lineage>
</organism>
<evidence type="ECO:0000313" key="5">
    <source>
        <dbReference type="EMBL" id="NAW66233.1"/>
    </source>
</evidence>
<evidence type="ECO:0000256" key="1">
    <source>
        <dbReference type="ARBA" id="ARBA00002850"/>
    </source>
</evidence>
<accession>A0A7X4XXY2</accession>
<dbReference type="PANTHER" id="PTHR38780:SF1">
    <property type="entry name" value="PROTEIN TUSC"/>
    <property type="match status" value="1"/>
</dbReference>
<dbReference type="GO" id="GO:0005737">
    <property type="term" value="C:cytoplasm"/>
    <property type="evidence" value="ECO:0007669"/>
    <property type="project" value="UniProtKB-SubCell"/>
</dbReference>
<comment type="similarity">
    <text evidence="3">Belongs to the DsrF/TusC family.</text>
</comment>
<dbReference type="Gene3D" id="3.40.1260.10">
    <property type="entry name" value="DsrEFH-like"/>
    <property type="match status" value="1"/>
</dbReference>
<dbReference type="InterPro" id="IPR017462">
    <property type="entry name" value="Sulphur_relay_TusC/DsrF"/>
</dbReference>
<dbReference type="Pfam" id="PF02635">
    <property type="entry name" value="DsrE"/>
    <property type="match status" value="1"/>
</dbReference>
<dbReference type="Proteomes" id="UP000465712">
    <property type="component" value="Unassembled WGS sequence"/>
</dbReference>
<dbReference type="AlphaFoldDB" id="A0A7X4XXY2"/>
<evidence type="ECO:0000256" key="2">
    <source>
        <dbReference type="ARBA" id="ARBA00004496"/>
    </source>
</evidence>
<comment type="subcellular location">
    <subcellularLocation>
        <location evidence="2">Cytoplasm</location>
    </subcellularLocation>
</comment>
<dbReference type="NCBIfam" id="TIGR03010">
    <property type="entry name" value="sulf_tusC_dsrF"/>
    <property type="match status" value="1"/>
</dbReference>
<dbReference type="EMBL" id="WXWW01000204">
    <property type="protein sequence ID" value="NAW66233.1"/>
    <property type="molecule type" value="Genomic_DNA"/>
</dbReference>
<evidence type="ECO:0000313" key="6">
    <source>
        <dbReference type="Proteomes" id="UP000465712"/>
    </source>
</evidence>
<dbReference type="InterPro" id="IPR027396">
    <property type="entry name" value="DsrEFH-like"/>
</dbReference>
<dbReference type="GO" id="GO:0016740">
    <property type="term" value="F:transferase activity"/>
    <property type="evidence" value="ECO:0007669"/>
    <property type="project" value="UniProtKB-KW"/>
</dbReference>
<keyword evidence="5" id="KW-0808">Transferase</keyword>
<reference evidence="5 6" key="1">
    <citation type="submission" date="2017-05" db="EMBL/GenBank/DDBJ databases">
        <title>High clonality and local adaptation shapes Vibrionaceae linages within an endangered oasis.</title>
        <authorList>
            <person name="Vazquez-Rosas-Landa M."/>
        </authorList>
    </citation>
    <scope>NUCLEOTIDE SEQUENCE [LARGE SCALE GENOMIC DNA]</scope>
    <source>
        <strain evidence="5 6">P46_P4S1P180</strain>
    </source>
</reference>
<sequence length="118" mass="13204">MMSVGFVFTTVPHGLNSGREGLDAVLATSAYSEELQLFFIGDGVWQLLKDQQGTAVLGREYSAAFKMLPLYDLEEVFVCRESMAERGLTLDDLLIEAELLSPQELTARLHRCQKILSY</sequence>
<comment type="function">
    <text evidence="1">Could be part of a sulfur-relay system.</text>
</comment>
<comment type="caution">
    <text evidence="5">The sequence shown here is derived from an EMBL/GenBank/DDBJ whole genome shotgun (WGS) entry which is preliminary data.</text>
</comment>